<dbReference type="InParanoid" id="I1S947"/>
<protein>
    <submittedName>
        <fullName evidence="2">Chromosome 2, complete genome</fullName>
    </submittedName>
</protein>
<evidence type="ECO:0000313" key="3">
    <source>
        <dbReference type="EnsemblFungi" id="CEF76683"/>
    </source>
</evidence>
<dbReference type="EMBL" id="HG970333">
    <property type="protein sequence ID" value="CEF76683.1"/>
    <property type="molecule type" value="Genomic_DNA"/>
</dbReference>
<feature type="transmembrane region" description="Helical" evidence="1">
    <location>
        <begin position="52"/>
        <end position="71"/>
    </location>
</feature>
<dbReference type="AlphaFoldDB" id="I1S947"/>
<name>I1S947_GIBZE</name>
<accession>I1S947</accession>
<dbReference type="EnsemblFungi" id="CEF76683">
    <property type="protein sequence ID" value="CEF76683"/>
    <property type="gene ID" value="FGRRES_13377"/>
</dbReference>
<sequence>MRRTISITLGQWTKGSPARCTAIQSLARGVETAKTPDTRGSERDHAPKLPPILYLVCLFMGTATSAAWISSTKDGLLLNFRPQFDFSVTVVLSVDLRNIGWAWLGRRPRRSSYAESAQVMRSVLFVGLSSVRT</sequence>
<reference evidence="2 4" key="3">
    <citation type="journal article" date="2015" name="BMC Genomics">
        <title>The completed genome sequence of the pathogenic ascomycete fungus Fusarium graminearum.</title>
        <authorList>
            <person name="King R."/>
            <person name="Urban M."/>
            <person name="Hammond-Kosack M.C."/>
            <person name="Hassani-Pak K."/>
            <person name="Hammond-Kosack K.E."/>
        </authorList>
    </citation>
    <scope>NUCLEOTIDE SEQUENCE [LARGE SCALE GENOMIC DNA]</scope>
    <source>
        <strain evidence="4">ATCC MYA-4620 / CBS 123657 / FGSC 9075 / NRRL 31084 / PH-1</strain>
        <strain evidence="2">PH-1</strain>
    </source>
</reference>
<dbReference type="Proteomes" id="UP000070720">
    <property type="component" value="Chromosome 2"/>
</dbReference>
<reference evidence="3 4" key="1">
    <citation type="journal article" date="2007" name="Science">
        <title>The Fusarium graminearum genome reveals a link between localized polymorphism and pathogen specialization.</title>
        <authorList>
            <person name="Cuomo C.A."/>
            <person name="Gueldener U."/>
            <person name="Xu J.-R."/>
            <person name="Trail F."/>
            <person name="Turgeon B.G."/>
            <person name="Di Pietro A."/>
            <person name="Walton J.D."/>
            <person name="Ma L.-J."/>
            <person name="Baker S.E."/>
            <person name="Rep M."/>
            <person name="Adam G."/>
            <person name="Antoniw J."/>
            <person name="Baldwin T."/>
            <person name="Calvo S.E."/>
            <person name="Chang Y.-L."/>
            <person name="DeCaprio D."/>
            <person name="Gale L.R."/>
            <person name="Gnerre S."/>
            <person name="Goswami R.S."/>
            <person name="Hammond-Kosack K."/>
            <person name="Harris L.J."/>
            <person name="Hilburn K."/>
            <person name="Kennell J.C."/>
            <person name="Kroken S."/>
            <person name="Magnuson J.K."/>
            <person name="Mannhaupt G."/>
            <person name="Mauceli E.W."/>
            <person name="Mewes H.-W."/>
            <person name="Mitterbauer R."/>
            <person name="Muehlbauer G."/>
            <person name="Muensterkoetter M."/>
            <person name="Nelson D."/>
            <person name="O'Donnell K."/>
            <person name="Ouellet T."/>
            <person name="Qi W."/>
            <person name="Quesneville H."/>
            <person name="Roncero M.I.G."/>
            <person name="Seong K.-Y."/>
            <person name="Tetko I.V."/>
            <person name="Urban M."/>
            <person name="Waalwijk C."/>
            <person name="Ward T.J."/>
            <person name="Yao J."/>
            <person name="Birren B.W."/>
            <person name="Kistler H.C."/>
        </authorList>
    </citation>
    <scope>NUCLEOTIDE SEQUENCE [LARGE SCALE GENOMIC DNA]</scope>
    <source>
        <strain evidence="4">ATCC MYA-4620 / CBS 123657 / FGSC 9075 / NRRL 31084 / PH-1</strain>
        <strain evidence="3">PH-1 / ATCC MYA-4620 / FGSC 9075 / NRRL 31084</strain>
    </source>
</reference>
<keyword evidence="1" id="KW-1133">Transmembrane helix</keyword>
<proteinExistence type="predicted"/>
<keyword evidence="1" id="KW-0812">Transmembrane</keyword>
<gene>
    <name evidence="2" type="ORF">FGRAMPH1_01T09761</name>
</gene>
<evidence type="ECO:0000313" key="2">
    <source>
        <dbReference type="EMBL" id="CEF76683.1"/>
    </source>
</evidence>
<reference evidence="3 4" key="2">
    <citation type="journal article" date="2010" name="Nature">
        <title>Comparative genomics reveals mobile pathogenicity chromosomes in Fusarium.</title>
        <authorList>
            <person name="Ma L.J."/>
            <person name="van der Does H.C."/>
            <person name="Borkovich K.A."/>
            <person name="Coleman J.J."/>
            <person name="Daboussi M.J."/>
            <person name="Di Pietro A."/>
            <person name="Dufresne M."/>
            <person name="Freitag M."/>
            <person name="Grabherr M."/>
            <person name="Henrissat B."/>
            <person name="Houterman P.M."/>
            <person name="Kang S."/>
            <person name="Shim W.B."/>
            <person name="Woloshuk C."/>
            <person name="Xie X."/>
            <person name="Xu J.R."/>
            <person name="Antoniw J."/>
            <person name="Baker S.E."/>
            <person name="Bluhm B.H."/>
            <person name="Breakspear A."/>
            <person name="Brown D.W."/>
            <person name="Butchko R.A."/>
            <person name="Chapman S."/>
            <person name="Coulson R."/>
            <person name="Coutinho P.M."/>
            <person name="Danchin E.G."/>
            <person name="Diener A."/>
            <person name="Gale L.R."/>
            <person name="Gardiner D.M."/>
            <person name="Goff S."/>
            <person name="Hammond-Kosack K.E."/>
            <person name="Hilburn K."/>
            <person name="Hua-Van A."/>
            <person name="Jonkers W."/>
            <person name="Kazan K."/>
            <person name="Kodira C.D."/>
            <person name="Koehrsen M."/>
            <person name="Kumar L."/>
            <person name="Lee Y.H."/>
            <person name="Li L."/>
            <person name="Manners J.M."/>
            <person name="Miranda-Saavedra D."/>
            <person name="Mukherjee M."/>
            <person name="Park G."/>
            <person name="Park J."/>
            <person name="Park S.Y."/>
            <person name="Proctor R.H."/>
            <person name="Regev A."/>
            <person name="Ruiz-Roldan M.C."/>
            <person name="Sain D."/>
            <person name="Sakthikumar S."/>
            <person name="Sykes S."/>
            <person name="Schwartz D.C."/>
            <person name="Turgeon B.G."/>
            <person name="Wapinski I."/>
            <person name="Yoder O."/>
            <person name="Young S."/>
            <person name="Zeng Q."/>
            <person name="Zhou S."/>
            <person name="Galagan J."/>
            <person name="Cuomo C.A."/>
            <person name="Kistler H.C."/>
            <person name="Rep M."/>
        </authorList>
    </citation>
    <scope>GENOME REANNOTATION</scope>
    <source>
        <strain evidence="4">ATCC MYA-4620 / CBS 123657 / FGSC 9075 / NRRL 31084 / PH-1</strain>
        <strain evidence="3">PH-1 / ATCC MYA-4620 / FGSC 9075 / NRRL 31084</strain>
    </source>
</reference>
<evidence type="ECO:0000313" key="4">
    <source>
        <dbReference type="Proteomes" id="UP000070720"/>
    </source>
</evidence>
<reference evidence="3" key="4">
    <citation type="submission" date="2017-01" db="UniProtKB">
        <authorList>
            <consortium name="EnsemblFungi"/>
        </authorList>
    </citation>
    <scope>IDENTIFICATION</scope>
    <source>
        <strain evidence="3">PH-1 / ATCC MYA-4620 / FGSC 9075 / NRRL 31084</strain>
    </source>
</reference>
<dbReference type="RefSeq" id="XP_011320418.1">
    <property type="nucleotide sequence ID" value="XM_011322116.1"/>
</dbReference>
<accession>A0A098DCL8</accession>
<dbReference type="KEGG" id="fgr:FGSG_13377"/>
<dbReference type="VEuPathDB" id="FungiDB:FGRAMPH1_01G09761"/>
<evidence type="ECO:0000256" key="1">
    <source>
        <dbReference type="SAM" id="Phobius"/>
    </source>
</evidence>
<dbReference type="HOGENOM" id="CLU_2015485_0_0_1"/>
<keyword evidence="4" id="KW-1185">Reference proteome</keyword>
<organism evidence="2 4">
    <name type="scientific">Gibberella zeae (strain ATCC MYA-4620 / CBS 123657 / FGSC 9075 / NRRL 31084 / PH-1)</name>
    <name type="common">Wheat head blight fungus</name>
    <name type="synonym">Fusarium graminearum</name>
    <dbReference type="NCBI Taxonomy" id="229533"/>
    <lineage>
        <taxon>Eukaryota</taxon>
        <taxon>Fungi</taxon>
        <taxon>Dikarya</taxon>
        <taxon>Ascomycota</taxon>
        <taxon>Pezizomycotina</taxon>
        <taxon>Sordariomycetes</taxon>
        <taxon>Hypocreomycetidae</taxon>
        <taxon>Hypocreales</taxon>
        <taxon>Nectriaceae</taxon>
        <taxon>Fusarium</taxon>
    </lineage>
</organism>
<keyword evidence="1" id="KW-0472">Membrane</keyword>